<dbReference type="NCBIfam" id="TIGR02937">
    <property type="entry name" value="sigma70-ECF"/>
    <property type="match status" value="1"/>
</dbReference>
<evidence type="ECO:0000259" key="2">
    <source>
        <dbReference type="Pfam" id="PF04542"/>
    </source>
</evidence>
<gene>
    <name evidence="4" type="primary">sigJ</name>
    <name evidence="4" type="ORF">ACFQ03_04075</name>
</gene>
<dbReference type="RefSeq" id="WP_379286251.1">
    <property type="nucleotide sequence ID" value="NZ_JBHTIU010000012.1"/>
</dbReference>
<dbReference type="InterPro" id="IPR007627">
    <property type="entry name" value="RNA_pol_sigma70_r2"/>
</dbReference>
<evidence type="ECO:0000256" key="1">
    <source>
        <dbReference type="ARBA" id="ARBA00011344"/>
    </source>
</evidence>
<dbReference type="Pfam" id="PF04542">
    <property type="entry name" value="Sigma70_r2"/>
    <property type="match status" value="1"/>
</dbReference>
<evidence type="ECO:0000313" key="4">
    <source>
        <dbReference type="EMBL" id="MFD0868314.1"/>
    </source>
</evidence>
<dbReference type="NCBIfam" id="NF007214">
    <property type="entry name" value="PRK09636.1"/>
    <property type="match status" value="1"/>
</dbReference>
<dbReference type="InterPro" id="IPR032710">
    <property type="entry name" value="NTF2-like_dom_sf"/>
</dbReference>
<comment type="subunit">
    <text evidence="1">Interacts transiently with the RNA polymerase catalytic core formed by RpoA, RpoB, RpoC and RpoZ (2 alpha, 1 beta, 1 beta' and 1 omega subunit) to form the RNA polymerase holoenzyme that can initiate transcription.</text>
</comment>
<dbReference type="EMBL" id="JBHTIU010000012">
    <property type="protein sequence ID" value="MFD0868314.1"/>
    <property type="molecule type" value="Genomic_DNA"/>
</dbReference>
<dbReference type="InterPro" id="IPR013325">
    <property type="entry name" value="RNA_pol_sigma_r2"/>
</dbReference>
<dbReference type="Gene3D" id="1.10.10.10">
    <property type="entry name" value="Winged helix-like DNA-binding domain superfamily/Winged helix DNA-binding domain"/>
    <property type="match status" value="1"/>
</dbReference>
<dbReference type="Proteomes" id="UP001597120">
    <property type="component" value="Unassembled WGS sequence"/>
</dbReference>
<dbReference type="CDD" id="cd06171">
    <property type="entry name" value="Sigma70_r4"/>
    <property type="match status" value="1"/>
</dbReference>
<dbReference type="Gene3D" id="1.10.1740.10">
    <property type="match status" value="1"/>
</dbReference>
<protein>
    <submittedName>
        <fullName evidence="4">RNA polymerase sigma factor SigJ</fullName>
    </submittedName>
</protein>
<dbReference type="SUPFAM" id="SSF88659">
    <property type="entry name" value="Sigma3 and sigma4 domains of RNA polymerase sigma factors"/>
    <property type="match status" value="1"/>
</dbReference>
<proteinExistence type="predicted"/>
<feature type="domain" description="RNA polymerase sigma factor 70 region 4 type 2" evidence="3">
    <location>
        <begin position="105"/>
        <end position="156"/>
    </location>
</feature>
<keyword evidence="5" id="KW-1185">Reference proteome</keyword>
<evidence type="ECO:0000313" key="5">
    <source>
        <dbReference type="Proteomes" id="UP001597120"/>
    </source>
</evidence>
<dbReference type="PANTHER" id="PTHR30173">
    <property type="entry name" value="SIGMA 19 FACTOR"/>
    <property type="match status" value="1"/>
</dbReference>
<dbReference type="SUPFAM" id="SSF54427">
    <property type="entry name" value="NTF2-like"/>
    <property type="match status" value="1"/>
</dbReference>
<dbReference type="InterPro" id="IPR014284">
    <property type="entry name" value="RNA_pol_sigma-70_dom"/>
</dbReference>
<feature type="domain" description="RNA polymerase sigma-70 region 2" evidence="2">
    <location>
        <begin position="5"/>
        <end position="70"/>
    </location>
</feature>
<dbReference type="InterPro" id="IPR036388">
    <property type="entry name" value="WH-like_DNA-bd_sf"/>
</dbReference>
<dbReference type="SUPFAM" id="SSF88946">
    <property type="entry name" value="Sigma2 domain of RNA polymerase sigma factors"/>
    <property type="match status" value="1"/>
</dbReference>
<accession>A0ABW3D6I6</accession>
<dbReference type="PANTHER" id="PTHR30173:SF36">
    <property type="entry name" value="ECF RNA POLYMERASE SIGMA FACTOR SIGJ"/>
    <property type="match status" value="1"/>
</dbReference>
<comment type="caution">
    <text evidence="4">The sequence shown here is derived from an EMBL/GenBank/DDBJ whole genome shotgun (WGS) entry which is preliminary data.</text>
</comment>
<name>A0ABW3D6I6_9BACL</name>
<dbReference type="InterPro" id="IPR052704">
    <property type="entry name" value="ECF_Sigma-70_Domain"/>
</dbReference>
<reference evidence="5" key="1">
    <citation type="journal article" date="2019" name="Int. J. Syst. Evol. Microbiol.">
        <title>The Global Catalogue of Microorganisms (GCM) 10K type strain sequencing project: providing services to taxonomists for standard genome sequencing and annotation.</title>
        <authorList>
            <consortium name="The Broad Institute Genomics Platform"/>
            <consortium name="The Broad Institute Genome Sequencing Center for Infectious Disease"/>
            <person name="Wu L."/>
            <person name="Ma J."/>
        </authorList>
    </citation>
    <scope>NUCLEOTIDE SEQUENCE [LARGE SCALE GENOMIC DNA]</scope>
    <source>
        <strain evidence="5">CCUG 57263</strain>
    </source>
</reference>
<sequence>MLEEFYSDYKGQLFRIAYRMLGSVADAEDIVHDVFVGLSRQDWNQVVSPKSYLVKTTINRCLNLLQSGARQKEQYVGPWLPEPILDSIDGQPEEKAERDERVRYALLVMLQTLSPQERALFILKDILGYSYPEIAGMLERTESNCRKIFSRAKQKMNQAAPEPAEGLEEESGEVAAFFVKQFIHAVQTGDVQGLVKHLREEVTLITDGGGKTKAAYRPIFGMDRVLAFLRGVKTKGTFDGEMAAVHLNGEVGVLLTRQWRAVLAICFHWEPRSRPILNIYMVMNPDKLRRFQEIKH</sequence>
<dbReference type="Pfam" id="PF08281">
    <property type="entry name" value="Sigma70_r4_2"/>
    <property type="match status" value="1"/>
</dbReference>
<dbReference type="InterPro" id="IPR013249">
    <property type="entry name" value="RNA_pol_sigma70_r4_t2"/>
</dbReference>
<evidence type="ECO:0000259" key="3">
    <source>
        <dbReference type="Pfam" id="PF08281"/>
    </source>
</evidence>
<organism evidence="4 5">
    <name type="scientific">Paenibacillus residui</name>
    <dbReference type="NCBI Taxonomy" id="629724"/>
    <lineage>
        <taxon>Bacteria</taxon>
        <taxon>Bacillati</taxon>
        <taxon>Bacillota</taxon>
        <taxon>Bacilli</taxon>
        <taxon>Bacillales</taxon>
        <taxon>Paenibacillaceae</taxon>
        <taxon>Paenibacillus</taxon>
    </lineage>
</organism>
<dbReference type="InterPro" id="IPR013324">
    <property type="entry name" value="RNA_pol_sigma_r3/r4-like"/>
</dbReference>